<keyword evidence="3" id="KW-1185">Reference proteome</keyword>
<dbReference type="InterPro" id="IPR011048">
    <property type="entry name" value="Haem_d1_sf"/>
</dbReference>
<gene>
    <name evidence="2" type="ORF">OEZ71_12380</name>
</gene>
<dbReference type="SUPFAM" id="SSF51004">
    <property type="entry name" value="C-terminal (heme d1) domain of cytochrome cd1-nitrite reductase"/>
    <property type="match status" value="1"/>
</dbReference>
<sequence>MSGKGEPKLAKWISIIAALALFGGGSFAYGLYSGAKETGLFNAAKRFEQIAKEAVSQLRQNVSNRPEEFLQPARFEGSGVVKNDVTDQDLVMIAGFFDGDNGVRLLRRDGTVVAAWRLTFSDYVPDPSYLGEDAPATDWNVDLHGTLLNPDGSLVTNFEYAALVKLDRCGRLDWILEQPTHHSVERSELGGYWVPGRRFTNGKGPEASFPPLTDMSGEHRYKEDEILHVTEDGQIDKTVSVPRILYDSGLAPVLSATGIRYLPGREWSDEIVHVNKIAELPAALAPAFPMFEAGDLAISIREYNLVAVIDPDTWKVKWHRTGPWVRQHDPEFIADGTIAVFNNNTYATRVGAYNRTSPNDPRVSDVMAVNPATGNTTIPFAAGDGEGMLSVVRSKIDPVTDGGYLITEFEAGRALQTDRAGRIVWEYINRYDTEFVAEITEARLYPADYFTVDDWSCAQ</sequence>
<dbReference type="EMBL" id="JAOWKZ010000003">
    <property type="protein sequence ID" value="MCV2873091.1"/>
    <property type="molecule type" value="Genomic_DNA"/>
</dbReference>
<keyword evidence="1" id="KW-0812">Transmembrane</keyword>
<organism evidence="2 3">
    <name type="scientific">Albidovulum litorale</name>
    <dbReference type="NCBI Taxonomy" id="2984134"/>
    <lineage>
        <taxon>Bacteria</taxon>
        <taxon>Pseudomonadati</taxon>
        <taxon>Pseudomonadota</taxon>
        <taxon>Alphaproteobacteria</taxon>
        <taxon>Rhodobacterales</taxon>
        <taxon>Paracoccaceae</taxon>
        <taxon>Albidovulum</taxon>
    </lineage>
</organism>
<proteinExistence type="predicted"/>
<protein>
    <recommendedName>
        <fullName evidence="4">Arylsulfotransferase ASST</fullName>
    </recommendedName>
</protein>
<keyword evidence="1" id="KW-0472">Membrane</keyword>
<feature type="transmembrane region" description="Helical" evidence="1">
    <location>
        <begin position="12"/>
        <end position="32"/>
    </location>
</feature>
<evidence type="ECO:0000313" key="3">
    <source>
        <dbReference type="Proteomes" id="UP001652564"/>
    </source>
</evidence>
<evidence type="ECO:0000313" key="2">
    <source>
        <dbReference type="EMBL" id="MCV2873091.1"/>
    </source>
</evidence>
<keyword evidence="1" id="KW-1133">Transmembrane helix</keyword>
<reference evidence="2 3" key="1">
    <citation type="submission" date="2022-10" db="EMBL/GenBank/DDBJ databases">
        <title>Defluviimonas sp. nov., isolated from ocean surface sediments.</title>
        <authorList>
            <person name="He W."/>
            <person name="Wang L."/>
            <person name="Zhang D.-F."/>
        </authorList>
    </citation>
    <scope>NUCLEOTIDE SEQUENCE [LARGE SCALE GENOMIC DNA]</scope>
    <source>
        <strain evidence="2 3">WL0050</strain>
    </source>
</reference>
<dbReference type="Proteomes" id="UP001652564">
    <property type="component" value="Unassembled WGS sequence"/>
</dbReference>
<dbReference type="Pfam" id="PF14269">
    <property type="entry name" value="Arylsulfotran_2"/>
    <property type="match status" value="1"/>
</dbReference>
<accession>A0ABT2ZQR9</accession>
<dbReference type="InterPro" id="IPR039535">
    <property type="entry name" value="ASST-like"/>
</dbReference>
<name>A0ABT2ZQR9_9RHOB</name>
<comment type="caution">
    <text evidence="2">The sequence shown here is derived from an EMBL/GenBank/DDBJ whole genome shotgun (WGS) entry which is preliminary data.</text>
</comment>
<dbReference type="RefSeq" id="WP_263740305.1">
    <property type="nucleotide sequence ID" value="NZ_JAOWKZ010000003.1"/>
</dbReference>
<evidence type="ECO:0000256" key="1">
    <source>
        <dbReference type="SAM" id="Phobius"/>
    </source>
</evidence>
<evidence type="ECO:0008006" key="4">
    <source>
        <dbReference type="Google" id="ProtNLM"/>
    </source>
</evidence>